<dbReference type="Gene3D" id="1.10.1530.10">
    <property type="match status" value="1"/>
</dbReference>
<dbReference type="InterPro" id="IPR003767">
    <property type="entry name" value="Malate/L-lactate_DH-like"/>
</dbReference>
<dbReference type="PANTHER" id="PTHR11091:SF0">
    <property type="entry name" value="MALATE DEHYDROGENASE"/>
    <property type="match status" value="1"/>
</dbReference>
<dbReference type="Gene3D" id="3.30.1370.60">
    <property type="entry name" value="Hypothetical oxidoreductase yiak, domain 2"/>
    <property type="match status" value="1"/>
</dbReference>
<comment type="similarity">
    <text evidence="1">Belongs to the LDH2/MDH2 oxidoreductase family.</text>
</comment>
<dbReference type="KEGG" id="palw:PSAL_017020"/>
<dbReference type="GO" id="GO:0016491">
    <property type="term" value="F:oxidoreductase activity"/>
    <property type="evidence" value="ECO:0007669"/>
    <property type="project" value="UniProtKB-KW"/>
</dbReference>
<proteinExistence type="inferred from homology"/>
<dbReference type="InterPro" id="IPR043143">
    <property type="entry name" value="Mal/L-sulf/L-lact_DH-like_NADP"/>
</dbReference>
<sequence length="317" mass="33119">MMIEADLHGADAHGLFRLARYIDRLKAGGFNRTPDIRVDRSKGGLARVDGDSAMGHLVVRRCVDEAIARASDHGVSWVGCHNSNHAGAAGVWAMRPVPQDMIGIYMAVGSANHMAPWGGTEALLSTNPIAIGVPGGEGGPVLLDMATTNAAYGKIKMAAALGQDLPEGWMIDAEGKPLTDPAQSGTGTLLPIGGPKGYGLALMIGLLAGTLNGAALGRDLVDFNADDVTPTNTGQSILVIDLKALGAPELFKRQVDQIRTELTTSATRPDFDAIRLPGDRALALRSDRRANGIPCPPVLLKSLNQVAQDAGLATLEL</sequence>
<evidence type="ECO:0000256" key="1">
    <source>
        <dbReference type="ARBA" id="ARBA00006056"/>
    </source>
</evidence>
<dbReference type="SUPFAM" id="SSF89733">
    <property type="entry name" value="L-sulfolactate dehydrogenase-like"/>
    <property type="match status" value="1"/>
</dbReference>
<name>A0A418SHM6_9RHOB</name>
<dbReference type="Proteomes" id="UP000283786">
    <property type="component" value="Chromosome"/>
</dbReference>
<dbReference type="InterPro" id="IPR036111">
    <property type="entry name" value="Mal/L-sulfo/L-lacto_DH-like_sf"/>
</dbReference>
<accession>A0A418SHM6</accession>
<dbReference type="EMBL" id="CP060436">
    <property type="protein sequence ID" value="QPM90463.1"/>
    <property type="molecule type" value="Genomic_DNA"/>
</dbReference>
<dbReference type="EC" id="1.1.1.350" evidence="3"/>
<dbReference type="PANTHER" id="PTHR11091">
    <property type="entry name" value="OXIDOREDUCTASE-RELATED"/>
    <property type="match status" value="1"/>
</dbReference>
<keyword evidence="2 3" id="KW-0560">Oxidoreductase</keyword>
<dbReference type="AlphaFoldDB" id="A0A418SHM6"/>
<dbReference type="InterPro" id="IPR043144">
    <property type="entry name" value="Mal/L-sulf/L-lact_DH-like_ah"/>
</dbReference>
<evidence type="ECO:0000256" key="2">
    <source>
        <dbReference type="ARBA" id="ARBA00023002"/>
    </source>
</evidence>
<evidence type="ECO:0000313" key="4">
    <source>
        <dbReference type="Proteomes" id="UP000283786"/>
    </source>
</evidence>
<gene>
    <name evidence="3" type="primary">allD</name>
    <name evidence="3" type="ORF">PSAL_017020</name>
</gene>
<protein>
    <submittedName>
        <fullName evidence="3">Ureidoglycolate dehydrogenase</fullName>
        <ecNumber evidence="3">1.1.1.350</ecNumber>
    </submittedName>
</protein>
<evidence type="ECO:0000313" key="3">
    <source>
        <dbReference type="EMBL" id="QPM90463.1"/>
    </source>
</evidence>
<organism evidence="3 4">
    <name type="scientific">Pseudooceanicola algae</name>
    <dbReference type="NCBI Taxonomy" id="1537215"/>
    <lineage>
        <taxon>Bacteria</taxon>
        <taxon>Pseudomonadati</taxon>
        <taxon>Pseudomonadota</taxon>
        <taxon>Alphaproteobacteria</taxon>
        <taxon>Rhodobacterales</taxon>
        <taxon>Paracoccaceae</taxon>
        <taxon>Pseudooceanicola</taxon>
    </lineage>
</organism>
<reference evidence="3 4" key="1">
    <citation type="submission" date="2020-08" db="EMBL/GenBank/DDBJ databases">
        <title>Genome sequence of Rhodobacteraceae bacterium Lw-13e.</title>
        <authorList>
            <person name="Poehlein A."/>
            <person name="Wolter L."/>
            <person name="Daniel R."/>
            <person name="Brinkhoff T."/>
        </authorList>
    </citation>
    <scope>NUCLEOTIDE SEQUENCE [LARGE SCALE GENOMIC DNA]</scope>
    <source>
        <strain evidence="3 4">Lw-13e</strain>
    </source>
</reference>
<keyword evidence="4" id="KW-1185">Reference proteome</keyword>
<dbReference type="Pfam" id="PF02615">
    <property type="entry name" value="Ldh_2"/>
    <property type="match status" value="1"/>
</dbReference>